<proteinExistence type="predicted"/>
<dbReference type="PANTHER" id="PTHR43657:SF1">
    <property type="entry name" value="ALTERED INHERITANCE OF MITOCHONDRIA PROTEIN 24, MITOCHONDRIAL"/>
    <property type="match status" value="1"/>
</dbReference>
<evidence type="ECO:0000313" key="2">
    <source>
        <dbReference type="Proteomes" id="UP000232806"/>
    </source>
</evidence>
<gene>
    <name evidence="1" type="ORF">BK007_10235</name>
</gene>
<dbReference type="OrthoDB" id="7592at2157"/>
<dbReference type="GeneID" id="35121986"/>
<dbReference type="EMBL" id="CP017766">
    <property type="protein sequence ID" value="AUB56356.1"/>
    <property type="molecule type" value="Genomic_DNA"/>
</dbReference>
<evidence type="ECO:0008006" key="3">
    <source>
        <dbReference type="Google" id="ProtNLM"/>
    </source>
</evidence>
<name>A0A2H4VE39_9EURY</name>
<dbReference type="Gene3D" id="3.60.160.10">
    <property type="entry name" value="Mitochondrial biogenesis AIM24"/>
    <property type="match status" value="1"/>
</dbReference>
<dbReference type="PANTHER" id="PTHR43657">
    <property type="entry name" value="TRYPTOPHAN RNA-BINDING ATTENUATOR PROTEIN-LIKE PROTEIN"/>
    <property type="match status" value="1"/>
</dbReference>
<accession>A0A2H4VE39</accession>
<dbReference type="SUPFAM" id="SSF51219">
    <property type="entry name" value="TRAP-like"/>
    <property type="match status" value="1"/>
</dbReference>
<dbReference type="InterPro" id="IPR016031">
    <property type="entry name" value="Trp_RNA-bd_attenuator-like_dom"/>
</dbReference>
<dbReference type="InterPro" id="IPR036983">
    <property type="entry name" value="AIM24_sf"/>
</dbReference>
<dbReference type="RefSeq" id="WP_100906335.1">
    <property type="nucleotide sequence ID" value="NZ_CP017766.1"/>
</dbReference>
<dbReference type="AlphaFoldDB" id="A0A2H4VE39"/>
<organism evidence="1 2">
    <name type="scientific">Methanobacterium subterraneum</name>
    <dbReference type="NCBI Taxonomy" id="59277"/>
    <lineage>
        <taxon>Archaea</taxon>
        <taxon>Methanobacteriati</taxon>
        <taxon>Methanobacteriota</taxon>
        <taxon>Methanomada group</taxon>
        <taxon>Methanobacteria</taxon>
        <taxon>Methanobacteriales</taxon>
        <taxon>Methanobacteriaceae</taxon>
        <taxon>Methanobacterium</taxon>
    </lineage>
</organism>
<dbReference type="Pfam" id="PF01987">
    <property type="entry name" value="AIM24"/>
    <property type="match status" value="1"/>
</dbReference>
<evidence type="ECO:0000313" key="1">
    <source>
        <dbReference type="EMBL" id="AUB56356.1"/>
    </source>
</evidence>
<dbReference type="InterPro" id="IPR002838">
    <property type="entry name" value="AIM24"/>
</dbReference>
<dbReference type="Proteomes" id="UP000232806">
    <property type="component" value="Chromosome"/>
</dbReference>
<sequence>MIKHNIIGNAMQMLVTELSPGDEVYGEAGKFLWKTSNVDMDTRFGSQKHEGKSFLDKAIGTAIDMGKRTLAGESVAFVHFTPLGGDGKASFAQMIPGEILAMELDGSREMFVQSDGLLAAESTIDFDVALTKRLGAGAFGGQGFILERFSDKGTLFVGSCGNFLELNPADYGGTLHVDTGCLVAFEDSIDYNIEFIGGLDQKGLKNIMFGGEGIFFAKLTGNGKVWIQSMNVYSLSKTLFKYSGQRSAEDRTDLGGLLSNF</sequence>
<reference evidence="1 2" key="1">
    <citation type="submission" date="2016-10" db="EMBL/GenBank/DDBJ databases">
        <title>Comparative genomics between deep and shallow subseafloor isolates.</title>
        <authorList>
            <person name="Ishii S."/>
            <person name="Miller J.R."/>
            <person name="Sutton G."/>
            <person name="Suzuki S."/>
            <person name="Methe B."/>
            <person name="Inagaki F."/>
            <person name="Imachi H."/>
        </authorList>
    </citation>
    <scope>NUCLEOTIDE SEQUENCE [LARGE SCALE GENOMIC DNA]</scope>
    <source>
        <strain evidence="1 2">MO-MB1</strain>
    </source>
</reference>
<protein>
    <recommendedName>
        <fullName evidence="3">TIGR00266 family protein</fullName>
    </recommendedName>
</protein>